<accession>A0ABR2RKG2</accession>
<evidence type="ECO:0000313" key="2">
    <source>
        <dbReference type="Proteomes" id="UP001396334"/>
    </source>
</evidence>
<organism evidence="1 2">
    <name type="scientific">Hibiscus sabdariffa</name>
    <name type="common">roselle</name>
    <dbReference type="NCBI Taxonomy" id="183260"/>
    <lineage>
        <taxon>Eukaryota</taxon>
        <taxon>Viridiplantae</taxon>
        <taxon>Streptophyta</taxon>
        <taxon>Embryophyta</taxon>
        <taxon>Tracheophyta</taxon>
        <taxon>Spermatophyta</taxon>
        <taxon>Magnoliopsida</taxon>
        <taxon>eudicotyledons</taxon>
        <taxon>Gunneridae</taxon>
        <taxon>Pentapetalae</taxon>
        <taxon>rosids</taxon>
        <taxon>malvids</taxon>
        <taxon>Malvales</taxon>
        <taxon>Malvaceae</taxon>
        <taxon>Malvoideae</taxon>
        <taxon>Hibiscus</taxon>
    </lineage>
</organism>
<name>A0ABR2RKG2_9ROSI</name>
<gene>
    <name evidence="1" type="ORF">V6N11_041443</name>
</gene>
<reference evidence="1 2" key="1">
    <citation type="journal article" date="2024" name="G3 (Bethesda)">
        <title>Genome assembly of Hibiscus sabdariffa L. provides insights into metabolisms of medicinal natural products.</title>
        <authorList>
            <person name="Kim T."/>
        </authorList>
    </citation>
    <scope>NUCLEOTIDE SEQUENCE [LARGE SCALE GENOMIC DNA]</scope>
    <source>
        <strain evidence="1">TK-2024</strain>
        <tissue evidence="1">Old leaves</tissue>
    </source>
</reference>
<dbReference type="Proteomes" id="UP001396334">
    <property type="component" value="Unassembled WGS sequence"/>
</dbReference>
<protein>
    <submittedName>
        <fullName evidence="1">Uncharacterized protein</fullName>
    </submittedName>
</protein>
<dbReference type="SUPFAM" id="SSF51197">
    <property type="entry name" value="Clavaminate synthase-like"/>
    <property type="match status" value="1"/>
</dbReference>
<comment type="caution">
    <text evidence="1">The sequence shown here is derived from an EMBL/GenBank/DDBJ whole genome shotgun (WGS) entry which is preliminary data.</text>
</comment>
<dbReference type="EMBL" id="JBBPBN010000022">
    <property type="protein sequence ID" value="KAK9013435.1"/>
    <property type="molecule type" value="Genomic_DNA"/>
</dbReference>
<sequence>MDGVLEGILRFHEQPKDEKMKWYCRDYKQPVRYFCNGDLFINKGAANWRDSIAFDFHHGQLDPQLFPPMCRYYFKEHNLITKLRKFSKNLLQGSCK</sequence>
<dbReference type="InterPro" id="IPR027443">
    <property type="entry name" value="IPNS-like_sf"/>
</dbReference>
<dbReference type="Gene3D" id="2.60.120.330">
    <property type="entry name" value="B-lactam Antibiotic, Isopenicillin N Synthase, Chain"/>
    <property type="match status" value="1"/>
</dbReference>
<evidence type="ECO:0000313" key="1">
    <source>
        <dbReference type="EMBL" id="KAK9013435.1"/>
    </source>
</evidence>
<proteinExistence type="predicted"/>
<keyword evidence="2" id="KW-1185">Reference proteome</keyword>